<evidence type="ECO:0000256" key="1">
    <source>
        <dbReference type="ARBA" id="ARBA00004496"/>
    </source>
</evidence>
<keyword evidence="6 9" id="KW-0963">Cytoplasm</keyword>
<dbReference type="GO" id="GO:0000105">
    <property type="term" value="P:L-histidine biosynthetic process"/>
    <property type="evidence" value="ECO:0007669"/>
    <property type="project" value="UniProtKB-UniRule"/>
</dbReference>
<dbReference type="GO" id="GO:0005737">
    <property type="term" value="C:cytoplasm"/>
    <property type="evidence" value="ECO:0007669"/>
    <property type="project" value="UniProtKB-SubCell"/>
</dbReference>
<comment type="similarity">
    <text evidence="3 9">Belongs to the class-II aminoacyl-tRNA synthetase family. HisZ subfamily.</text>
</comment>
<keyword evidence="7 9" id="KW-0368">Histidine biosynthesis</keyword>
<comment type="function">
    <text evidence="8 9">Required for the first step of histidine biosynthesis. May allow the feedback regulation of ATP phosphoribosyltransferase activity by histidine.</text>
</comment>
<gene>
    <name evidence="9" type="primary">hisZ</name>
    <name evidence="12" type="ORF">Ga0061063_2433</name>
</gene>
<dbReference type="InterPro" id="IPR045864">
    <property type="entry name" value="aa-tRNA-synth_II/BPL/LPL"/>
</dbReference>
<dbReference type="AlphaFoldDB" id="A0A0K6H438"/>
<comment type="pathway">
    <text evidence="2 9">Amino-acid biosynthesis; L-histidine biosynthesis; L-histidine from 5-phospho-alpha-D-ribose 1-diphosphate: step 1/9.</text>
</comment>
<protein>
    <recommendedName>
        <fullName evidence="5 9">ATP phosphoribosyltransferase regulatory subunit</fullName>
    </recommendedName>
</protein>
<evidence type="ECO:0000313" key="12">
    <source>
        <dbReference type="EMBL" id="CUA85571.1"/>
    </source>
</evidence>
<comment type="subcellular location">
    <subcellularLocation>
        <location evidence="1 9">Cytoplasm</location>
    </subcellularLocation>
</comment>
<dbReference type="PANTHER" id="PTHR43707:SF1">
    <property type="entry name" value="HISTIDINE--TRNA LIGASE, MITOCHONDRIAL-RELATED"/>
    <property type="match status" value="1"/>
</dbReference>
<dbReference type="NCBIfam" id="NF009086">
    <property type="entry name" value="PRK12421.1"/>
    <property type="match status" value="1"/>
</dbReference>
<evidence type="ECO:0000256" key="7">
    <source>
        <dbReference type="ARBA" id="ARBA00023102"/>
    </source>
</evidence>
<keyword evidence="13" id="KW-1185">Reference proteome</keyword>
<feature type="binding site" evidence="10">
    <location>
        <position position="266"/>
    </location>
    <ligand>
        <name>L-histidine</name>
        <dbReference type="ChEBI" id="CHEBI:57595"/>
    </ligand>
</feature>
<accession>A0A0K6H438</accession>
<dbReference type="UniPathway" id="UPA00031">
    <property type="reaction ID" value="UER00006"/>
</dbReference>
<name>A0A0K6H438_9NEIS</name>
<organism evidence="12 13">
    <name type="scientific">Gulbenkiania indica</name>
    <dbReference type="NCBI Taxonomy" id="375574"/>
    <lineage>
        <taxon>Bacteria</taxon>
        <taxon>Pseudomonadati</taxon>
        <taxon>Pseudomonadota</taxon>
        <taxon>Betaproteobacteria</taxon>
        <taxon>Neisseriales</taxon>
        <taxon>Chromobacteriaceae</taxon>
        <taxon>Gulbenkiania</taxon>
    </lineage>
</organism>
<evidence type="ECO:0000259" key="11">
    <source>
        <dbReference type="Pfam" id="PF13393"/>
    </source>
</evidence>
<dbReference type="EMBL" id="CYHA01000006">
    <property type="protein sequence ID" value="CUA85571.1"/>
    <property type="molecule type" value="Genomic_DNA"/>
</dbReference>
<dbReference type="PIRSF" id="PIRSF001549">
    <property type="entry name" value="His-tRNA_synth"/>
    <property type="match status" value="1"/>
</dbReference>
<dbReference type="Gene3D" id="3.30.930.10">
    <property type="entry name" value="Bira Bifunctional Protein, Domain 2"/>
    <property type="match status" value="1"/>
</dbReference>
<evidence type="ECO:0000256" key="4">
    <source>
        <dbReference type="ARBA" id="ARBA00011496"/>
    </source>
</evidence>
<feature type="binding site" evidence="10">
    <location>
        <position position="125"/>
    </location>
    <ligand>
        <name>L-histidine</name>
        <dbReference type="ChEBI" id="CHEBI:57595"/>
    </ligand>
</feature>
<dbReference type="SUPFAM" id="SSF55681">
    <property type="entry name" value="Class II aaRS and biotin synthetases"/>
    <property type="match status" value="1"/>
</dbReference>
<dbReference type="GO" id="GO:0006427">
    <property type="term" value="P:histidyl-tRNA aminoacylation"/>
    <property type="evidence" value="ECO:0007669"/>
    <property type="project" value="TreeGrafter"/>
</dbReference>
<reference evidence="13" key="1">
    <citation type="submission" date="2015-08" db="EMBL/GenBank/DDBJ databases">
        <authorList>
            <person name="Varghese N."/>
        </authorList>
    </citation>
    <scope>NUCLEOTIDE SEQUENCE [LARGE SCALE GENOMIC DNA]</scope>
    <source>
        <strain evidence="13">DSM 17901</strain>
    </source>
</reference>
<feature type="binding site" evidence="10">
    <location>
        <begin position="81"/>
        <end position="83"/>
    </location>
    <ligand>
        <name>L-histidine</name>
        <dbReference type="ChEBI" id="CHEBI:57595"/>
    </ligand>
</feature>
<dbReference type="PANTHER" id="PTHR43707">
    <property type="entry name" value="HISTIDYL-TRNA SYNTHETASE"/>
    <property type="match status" value="1"/>
</dbReference>
<evidence type="ECO:0000256" key="10">
    <source>
        <dbReference type="PIRSR" id="PIRSR001549-1"/>
    </source>
</evidence>
<comment type="subunit">
    <text evidence="4 9">Heteromultimer composed of HisG and HisZ subunits.</text>
</comment>
<proteinExistence type="inferred from homology"/>
<keyword evidence="9" id="KW-0028">Amino-acid biosynthesis</keyword>
<dbReference type="Pfam" id="PF13393">
    <property type="entry name" value="tRNA-synt_His"/>
    <property type="match status" value="1"/>
</dbReference>
<evidence type="ECO:0000256" key="3">
    <source>
        <dbReference type="ARBA" id="ARBA00005539"/>
    </source>
</evidence>
<feature type="binding site" evidence="10">
    <location>
        <position position="129"/>
    </location>
    <ligand>
        <name>L-histidine</name>
        <dbReference type="ChEBI" id="CHEBI:57595"/>
    </ligand>
</feature>
<sequence length="384" mass="41586">MMRNWLLPEHIADILPATARQVESAKAAMLERFRTAGYELVLPPLIEYADSLVSEGDSALDLKTFKLDDPFSGRQLGLRADITPQVARIDAHLLAHRTGVTRLCYAGSVVHARPAGLLSSREPLQVGAELYGYAGIEADLEIIGLMLSTLRLVGVNALRLDVGHIAIFRGLAAAAGLGSAQTAELFATLQAKDVGSLRLLVADVAEPYRSAFLALPELYGPASVLERARTRLPSLPEVELGLMQLAAIARHLEGQVELSFDLAELRGDYYHTGLMFAAYAPGWSEALARGGRYDNVGRRFGRARPATGFSLDLRDLVRILPERDPARGIRVAARHLPGAAAEVQRLREAGEIVVIDYLAESAGALNCDRELVPAGEGWQVIPFN</sequence>
<dbReference type="GO" id="GO:0004821">
    <property type="term" value="F:histidine-tRNA ligase activity"/>
    <property type="evidence" value="ECO:0007669"/>
    <property type="project" value="TreeGrafter"/>
</dbReference>
<dbReference type="InterPro" id="IPR041715">
    <property type="entry name" value="HisRS-like_core"/>
</dbReference>
<evidence type="ECO:0000256" key="5">
    <source>
        <dbReference type="ARBA" id="ARBA00020397"/>
    </source>
</evidence>
<evidence type="ECO:0000256" key="2">
    <source>
        <dbReference type="ARBA" id="ARBA00004667"/>
    </source>
</evidence>
<dbReference type="NCBIfam" id="NF008935">
    <property type="entry name" value="PRK12292.1-1"/>
    <property type="match status" value="1"/>
</dbReference>
<keyword evidence="12" id="KW-0808">Transferase</keyword>
<evidence type="ECO:0000313" key="13">
    <source>
        <dbReference type="Proteomes" id="UP000243535"/>
    </source>
</evidence>
<dbReference type="HAMAP" id="MF_00125">
    <property type="entry name" value="HisZ"/>
    <property type="match status" value="1"/>
</dbReference>
<dbReference type="CDD" id="cd00773">
    <property type="entry name" value="HisRS-like_core"/>
    <property type="match status" value="1"/>
</dbReference>
<feature type="domain" description="Class II Histidinyl-tRNA synthetase (HisRS)-like catalytic core" evidence="11">
    <location>
        <begin position="10"/>
        <end position="316"/>
    </location>
</feature>
<dbReference type="Proteomes" id="UP000243535">
    <property type="component" value="Unassembled WGS sequence"/>
</dbReference>
<evidence type="ECO:0000256" key="9">
    <source>
        <dbReference type="HAMAP-Rule" id="MF_00125"/>
    </source>
</evidence>
<dbReference type="InterPro" id="IPR004517">
    <property type="entry name" value="HisZ"/>
</dbReference>
<dbReference type="InterPro" id="IPR004516">
    <property type="entry name" value="HisRS/HisZ"/>
</dbReference>
<keyword evidence="12" id="KW-0328">Glycosyltransferase</keyword>
<comment type="miscellaneous">
    <text evidence="9">This function is generally fulfilled by the C-terminal part of HisG, which is missing in some bacteria such as this one.</text>
</comment>
<dbReference type="GO" id="GO:0016757">
    <property type="term" value="F:glycosyltransferase activity"/>
    <property type="evidence" value="ECO:0007669"/>
    <property type="project" value="UniProtKB-KW"/>
</dbReference>
<dbReference type="STRING" id="375574.GCA_001418035_02215"/>
<evidence type="ECO:0000256" key="6">
    <source>
        <dbReference type="ARBA" id="ARBA00022490"/>
    </source>
</evidence>
<evidence type="ECO:0000256" key="8">
    <source>
        <dbReference type="ARBA" id="ARBA00025246"/>
    </source>
</evidence>